<keyword evidence="2" id="KW-0054">Arabinose catabolism</keyword>
<dbReference type="RefSeq" id="WP_234133948.1">
    <property type="nucleotide sequence ID" value="NZ_JARZAK010000006.1"/>
</dbReference>
<evidence type="ECO:0000256" key="5">
    <source>
        <dbReference type="ARBA" id="ARBA00023277"/>
    </source>
</evidence>
<evidence type="ECO:0000313" key="8">
    <source>
        <dbReference type="Proteomes" id="UP001292913"/>
    </source>
</evidence>
<dbReference type="PANTHER" id="PTHR38464">
    <property type="entry name" value="L-ARABINOSE ISOMERASE"/>
    <property type="match status" value="1"/>
</dbReference>
<dbReference type="InterPro" id="IPR024664">
    <property type="entry name" value="Ara_Isoase_C"/>
</dbReference>
<keyword evidence="4 7" id="KW-0413">Isomerase</keyword>
<keyword evidence="5" id="KW-0119">Carbohydrate metabolism</keyword>
<evidence type="ECO:0000313" key="7">
    <source>
        <dbReference type="EMBL" id="MDY7258216.1"/>
    </source>
</evidence>
<feature type="domain" description="L-arabinose isomerase C-terminal" evidence="6">
    <location>
        <begin position="333"/>
        <end position="470"/>
    </location>
</feature>
<dbReference type="InterPro" id="IPR009015">
    <property type="entry name" value="Fucose_isomerase_N/cen_sf"/>
</dbReference>
<protein>
    <submittedName>
        <fullName evidence="7">L-fucose/L-arabinose isomerase family protein</fullName>
    </submittedName>
</protein>
<evidence type="ECO:0000256" key="1">
    <source>
        <dbReference type="ARBA" id="ARBA00022723"/>
    </source>
</evidence>
<dbReference type="PANTHER" id="PTHR38464:SF1">
    <property type="entry name" value="L-ARABINOSE ISOMERASE"/>
    <property type="match status" value="1"/>
</dbReference>
<reference evidence="7 8" key="1">
    <citation type="submission" date="2023-04" db="EMBL/GenBank/DDBJ databases">
        <title>Bacteroides pacosi sp. nov., isolated from the fecal material of an alpaca.</title>
        <authorList>
            <person name="Miller S."/>
            <person name="Hendry M."/>
            <person name="King J."/>
            <person name="Sankaranarayanan K."/>
            <person name="Lawson P.A."/>
        </authorList>
    </citation>
    <scope>NUCLEOTIDE SEQUENCE [LARGE SCALE GENOMIC DNA]</scope>
    <source>
        <strain evidence="7 8">A2-P53</strain>
    </source>
</reference>
<keyword evidence="3" id="KW-0464">Manganese</keyword>
<name>A0ABU5HQ43_9BACE</name>
<dbReference type="EMBL" id="JARZAK010000006">
    <property type="protein sequence ID" value="MDY7258216.1"/>
    <property type="molecule type" value="Genomic_DNA"/>
</dbReference>
<comment type="caution">
    <text evidence="7">The sequence shown here is derived from an EMBL/GenBank/DDBJ whole genome shotgun (WGS) entry which is preliminary data.</text>
</comment>
<dbReference type="InterPro" id="IPR038583">
    <property type="entry name" value="AraA_N_sf"/>
</dbReference>
<keyword evidence="8" id="KW-1185">Reference proteome</keyword>
<proteinExistence type="predicted"/>
<keyword evidence="1" id="KW-0479">Metal-binding</keyword>
<dbReference type="SUPFAM" id="SSF53743">
    <property type="entry name" value="FucI/AraA N-terminal and middle domains"/>
    <property type="match status" value="1"/>
</dbReference>
<dbReference type="InterPro" id="IPR004216">
    <property type="entry name" value="Fuc/Ara_isomerase_C"/>
</dbReference>
<evidence type="ECO:0000256" key="2">
    <source>
        <dbReference type="ARBA" id="ARBA00022935"/>
    </source>
</evidence>
<evidence type="ECO:0000256" key="4">
    <source>
        <dbReference type="ARBA" id="ARBA00023235"/>
    </source>
</evidence>
<organism evidence="7 8">
    <name type="scientific">Bacteroides vicugnae</name>
    <dbReference type="NCBI Taxonomy" id="3037989"/>
    <lineage>
        <taxon>Bacteria</taxon>
        <taxon>Pseudomonadati</taxon>
        <taxon>Bacteroidota</taxon>
        <taxon>Bacteroidia</taxon>
        <taxon>Bacteroidales</taxon>
        <taxon>Bacteroidaceae</taxon>
        <taxon>Bacteroides</taxon>
    </lineage>
</organism>
<dbReference type="SUPFAM" id="SSF50443">
    <property type="entry name" value="FucI/AraA C-terminal domain-like"/>
    <property type="match status" value="1"/>
</dbReference>
<gene>
    <name evidence="7" type="ORF">QHG74_10850</name>
</gene>
<dbReference type="Gene3D" id="3.40.50.10940">
    <property type="match status" value="1"/>
</dbReference>
<evidence type="ECO:0000259" key="6">
    <source>
        <dbReference type="Pfam" id="PF11762"/>
    </source>
</evidence>
<evidence type="ECO:0000256" key="3">
    <source>
        <dbReference type="ARBA" id="ARBA00023211"/>
    </source>
</evidence>
<dbReference type="Pfam" id="PF11762">
    <property type="entry name" value="Arabinose_Iso_C"/>
    <property type="match status" value="1"/>
</dbReference>
<dbReference type="CDD" id="cd00578">
    <property type="entry name" value="L-fuc_L-ara-isomerases"/>
    <property type="match status" value="1"/>
</dbReference>
<dbReference type="InterPro" id="IPR003762">
    <property type="entry name" value="Lara_isomerase"/>
</dbReference>
<dbReference type="Proteomes" id="UP001292913">
    <property type="component" value="Unassembled WGS sequence"/>
</dbReference>
<accession>A0ABU5HQ43</accession>
<sequence length="476" mass="52239">METTQSTVKVGLIGVGLDTYWGQFKGLLPRLQGYQKEIKEKMNGLRADVVDAGMVDTPQKAVDAAALLQNNGVEIAFIFISTYALSSTLLPIAQRVKVPVVLLNVQPVPAIDYTYINNMGDRGEMTDEWLAHCQACSTPEFACVFNRAGIRYDIITGYLQEDAVWKEIEAWIDAARAVKGMRENRMGILGHYYCGMLDVYTDTTMQSAVFGTHIEQVEMCELKAYRDAVTEDELKDKLQEFNDKFDVVAECEAYELERAARTSVALDKLIAAHNLGSMAYYYEGYSGNEYENIVTSVIAGNTLLTGKGIPVAGECEVKNVQAMKIMSLLGAGGSFSEPYAMDFNDDVVMWGHDGPAHFAIAEGRVKLVPLPIYHGKPGKGLSIQMSVKHGDVTFLSVCEGKDGVFLLVAEGESVEGSTLQIGNTNSRYRFSCGARVFMDKWSKAGPSHHCAIGVAHVADKLEKVAFLLNIPVVRVC</sequence>
<dbReference type="GO" id="GO:0016853">
    <property type="term" value="F:isomerase activity"/>
    <property type="evidence" value="ECO:0007669"/>
    <property type="project" value="UniProtKB-KW"/>
</dbReference>